<dbReference type="InterPro" id="IPR002035">
    <property type="entry name" value="VWF_A"/>
</dbReference>
<dbReference type="Pfam" id="PF13519">
    <property type="entry name" value="VWA_2"/>
    <property type="match status" value="1"/>
</dbReference>
<dbReference type="Proteomes" id="UP000198417">
    <property type="component" value="Unassembled WGS sequence"/>
</dbReference>
<dbReference type="RefSeq" id="WP_089272105.1">
    <property type="nucleotide sequence ID" value="NZ_FZNN01000015.1"/>
</dbReference>
<name>A0A238Y8P5_9RHOB</name>
<sequence>MEDVSLLRPLWLIALPALVVLAVVMRRRRAGLGDWDRVLDPAMLRALRALGHVDEARSARRGLMALIAAGLVVVALAGPALERRDAAAFRNLDGVIFAIDASSSMVESPRWPALQTMGRFGISALGSRPAALLVFGGDSYVVSDMTGDLRQLGQTLSLIDAETVPDKGSRPERALAEAALILDEADVLAGDVVLFTDGGGLGQAAMAKAGELAARGARVSVVSLDDPGPEVQTLVATGQGRVFTLNETDAFAAFLAQDARDRLEKQDYPLLFWSDYGRFLLLVALIPVLLLFRRRGVA</sequence>
<evidence type="ECO:0000256" key="1">
    <source>
        <dbReference type="SAM" id="Phobius"/>
    </source>
</evidence>
<feature type="transmembrane region" description="Helical" evidence="1">
    <location>
        <begin position="270"/>
        <end position="292"/>
    </location>
</feature>
<dbReference type="Gene3D" id="3.40.50.410">
    <property type="entry name" value="von Willebrand factor, type A domain"/>
    <property type="match status" value="1"/>
</dbReference>
<dbReference type="AlphaFoldDB" id="A0A238Y8P5"/>
<organism evidence="3 4">
    <name type="scientific">Puniceibacterium sediminis</name>
    <dbReference type="NCBI Taxonomy" id="1608407"/>
    <lineage>
        <taxon>Bacteria</taxon>
        <taxon>Pseudomonadati</taxon>
        <taxon>Pseudomonadota</taxon>
        <taxon>Alphaproteobacteria</taxon>
        <taxon>Rhodobacterales</taxon>
        <taxon>Paracoccaceae</taxon>
        <taxon>Puniceibacterium</taxon>
    </lineage>
</organism>
<keyword evidence="1" id="KW-1133">Transmembrane helix</keyword>
<evidence type="ECO:0000313" key="4">
    <source>
        <dbReference type="Proteomes" id="UP000198417"/>
    </source>
</evidence>
<feature type="domain" description="VWFA" evidence="2">
    <location>
        <begin position="95"/>
        <end position="198"/>
    </location>
</feature>
<proteinExistence type="predicted"/>
<keyword evidence="4" id="KW-1185">Reference proteome</keyword>
<gene>
    <name evidence="3" type="ORF">SAMN06265370_11546</name>
</gene>
<protein>
    <submittedName>
        <fullName evidence="3">Ca-activated chloride channel family protein</fullName>
    </submittedName>
</protein>
<dbReference type="InterPro" id="IPR036465">
    <property type="entry name" value="vWFA_dom_sf"/>
</dbReference>
<dbReference type="SUPFAM" id="SSF53300">
    <property type="entry name" value="vWA-like"/>
    <property type="match status" value="1"/>
</dbReference>
<keyword evidence="1" id="KW-0812">Transmembrane</keyword>
<dbReference type="OrthoDB" id="8005957at2"/>
<dbReference type="EMBL" id="FZNN01000015">
    <property type="protein sequence ID" value="SNR67121.1"/>
    <property type="molecule type" value="Genomic_DNA"/>
</dbReference>
<reference evidence="3 4" key="1">
    <citation type="submission" date="2017-06" db="EMBL/GenBank/DDBJ databases">
        <authorList>
            <person name="Kim H.J."/>
            <person name="Triplett B.A."/>
        </authorList>
    </citation>
    <scope>NUCLEOTIDE SEQUENCE [LARGE SCALE GENOMIC DNA]</scope>
    <source>
        <strain evidence="3 4">DSM 29052</strain>
    </source>
</reference>
<feature type="transmembrane region" description="Helical" evidence="1">
    <location>
        <begin position="63"/>
        <end position="81"/>
    </location>
</feature>
<dbReference type="CDD" id="cd00198">
    <property type="entry name" value="vWFA"/>
    <property type="match status" value="1"/>
</dbReference>
<evidence type="ECO:0000259" key="2">
    <source>
        <dbReference type="Pfam" id="PF13519"/>
    </source>
</evidence>
<feature type="transmembrane region" description="Helical" evidence="1">
    <location>
        <begin position="6"/>
        <end position="25"/>
    </location>
</feature>
<keyword evidence="1" id="KW-0472">Membrane</keyword>
<accession>A0A238Y8P5</accession>
<evidence type="ECO:0000313" key="3">
    <source>
        <dbReference type="EMBL" id="SNR67121.1"/>
    </source>
</evidence>